<dbReference type="OrthoDB" id="6334211at2759"/>
<keyword evidence="2" id="KW-0433">Leucine-rich repeat</keyword>
<comment type="caution">
    <text evidence="7">The sequence shown here is derived from an EMBL/GenBank/DDBJ whole genome shotgun (WGS) entry which is preliminary data.</text>
</comment>
<sequence length="798" mass="88699">MERSHRDFLDIDDVRLSTTLIYKSNNPNTTNGVAAACMLSRSTFILCNVQFLRRLDLSYNHIQRLENLNNLKLLWLDLSYNNISGFEHGPEGDLKTLLHLDYLNVNENNISSLKLFAGCSRFRELHARNNRFTPLLDMVVYMKQMRRLTILDLRTNPICSSPNYRHVVFNTFPAILKVDGEDVDAQTQTWGRTLPKCVRKRVLLSAAGYRCSGPSDRRGNAKMKREGECVLGGTASTHARRAHDSGRGGAVAGSRNDVHNKSRITVAAVLYRQQILLTKIASREYIMDMSPSMSTTSFQRLMRLLYIEQLTRARVSPFTPPADTNGHPIVVIVGSEAVGKGALVHRLATECSEHVERATLHTTAERHNSDGFLQVTRTHFDEMLLAGQFLTYSEIRGHSYGLSREEAYVRKGKIRVTSMDLTGALMLRDRGLRPYILLATITDRIALGRHQRERKETQELKQESSSNRNTRQLSSLHTCLCADAKIILKELLASATKEASKTVLKTDSLNETSLRLLGDRRASGNSKRQKSSKPMVEQRKRSNNSNAQNKDFAKASPPPLSCKSNHTSAFNIWTMDLSEMKSIKSVFKLIIIYLLEIDFPNSHFSILDLTAATESIKSAASTSPDVSENIDEISRPGPTAILDEDGPRAGPGADWSAPFVSKSVTFPPAGAAGAAGAGDEAGGSSQPDVAGMLIEPLPDDDYERNALITMSSNLIGYDRDNADSGENADSGDNDDYSDVWITFLEDYRRHLTSDVTSGRREDMYRGARARAAAVITPVARAYLPHAPHSPRRTRQANT</sequence>
<evidence type="ECO:0000256" key="4">
    <source>
        <dbReference type="ARBA" id="ARBA00024433"/>
    </source>
</evidence>
<dbReference type="SUPFAM" id="SSF52075">
    <property type="entry name" value="Outer arm dynein light chain 1"/>
    <property type="match status" value="1"/>
</dbReference>
<evidence type="ECO:0000259" key="6">
    <source>
        <dbReference type="PROSITE" id="PS50052"/>
    </source>
</evidence>
<keyword evidence="3" id="KW-0677">Repeat</keyword>
<name>A0A4C1TS40_EUMVA</name>
<dbReference type="EMBL" id="BGZK01000081">
    <property type="protein sequence ID" value="GBP16758.1"/>
    <property type="molecule type" value="Genomic_DNA"/>
</dbReference>
<dbReference type="Gene3D" id="3.80.10.10">
    <property type="entry name" value="Ribonuclease Inhibitor"/>
    <property type="match status" value="1"/>
</dbReference>
<dbReference type="PANTHER" id="PTHR45973:SF35">
    <property type="entry name" value="LEUCINE-RICH REPEAT-CONTAINING PROTEIN 43"/>
    <property type="match status" value="1"/>
</dbReference>
<dbReference type="PROSITE" id="PS50052">
    <property type="entry name" value="GUANYLATE_KINASE_2"/>
    <property type="match status" value="1"/>
</dbReference>
<dbReference type="Pfam" id="PF00625">
    <property type="entry name" value="Guanylate_kin"/>
    <property type="match status" value="1"/>
</dbReference>
<dbReference type="AlphaFoldDB" id="A0A4C1TS40"/>
<dbReference type="InterPro" id="IPR032675">
    <property type="entry name" value="LRR_dom_sf"/>
</dbReference>
<feature type="compositionally biased region" description="Basic and acidic residues" evidence="5">
    <location>
        <begin position="453"/>
        <end position="462"/>
    </location>
</feature>
<evidence type="ECO:0000313" key="8">
    <source>
        <dbReference type="Proteomes" id="UP000299102"/>
    </source>
</evidence>
<evidence type="ECO:0000313" key="7">
    <source>
        <dbReference type="EMBL" id="GBP16758.1"/>
    </source>
</evidence>
<proteinExistence type="predicted"/>
<dbReference type="PANTHER" id="PTHR45973">
    <property type="entry name" value="PROTEIN PHOSPHATASE 1 REGULATORY SUBUNIT SDS22-RELATED"/>
    <property type="match status" value="1"/>
</dbReference>
<protein>
    <recommendedName>
        <fullName evidence="4">Dynein axonemal assembly factor 1 homolog</fullName>
    </recommendedName>
</protein>
<evidence type="ECO:0000256" key="5">
    <source>
        <dbReference type="SAM" id="MobiDB-lite"/>
    </source>
</evidence>
<feature type="region of interest" description="Disordered" evidence="5">
    <location>
        <begin position="450"/>
        <end position="469"/>
    </location>
</feature>
<organism evidence="7 8">
    <name type="scientific">Eumeta variegata</name>
    <name type="common">Bagworm moth</name>
    <name type="synonym">Eumeta japonica</name>
    <dbReference type="NCBI Taxonomy" id="151549"/>
    <lineage>
        <taxon>Eukaryota</taxon>
        <taxon>Metazoa</taxon>
        <taxon>Ecdysozoa</taxon>
        <taxon>Arthropoda</taxon>
        <taxon>Hexapoda</taxon>
        <taxon>Insecta</taxon>
        <taxon>Pterygota</taxon>
        <taxon>Neoptera</taxon>
        <taxon>Endopterygota</taxon>
        <taxon>Lepidoptera</taxon>
        <taxon>Glossata</taxon>
        <taxon>Ditrysia</taxon>
        <taxon>Tineoidea</taxon>
        <taxon>Psychidae</taxon>
        <taxon>Oiketicinae</taxon>
        <taxon>Eumeta</taxon>
    </lineage>
</organism>
<dbReference type="InterPro" id="IPR050576">
    <property type="entry name" value="Cilia_flagella_integrity"/>
</dbReference>
<evidence type="ECO:0000256" key="1">
    <source>
        <dbReference type="ARBA" id="ARBA00003843"/>
    </source>
</evidence>
<gene>
    <name evidence="7" type="primary">DRC3</name>
    <name evidence="7" type="ORF">EVAR_13372_1</name>
</gene>
<dbReference type="Gene3D" id="3.40.50.300">
    <property type="entry name" value="P-loop containing nucleotide triphosphate hydrolases"/>
    <property type="match status" value="1"/>
</dbReference>
<dbReference type="InterPro" id="IPR027417">
    <property type="entry name" value="P-loop_NTPase"/>
</dbReference>
<dbReference type="PROSITE" id="PS51450">
    <property type="entry name" value="LRR"/>
    <property type="match status" value="1"/>
</dbReference>
<feature type="region of interest" description="Disordered" evidence="5">
    <location>
        <begin position="515"/>
        <end position="561"/>
    </location>
</feature>
<feature type="domain" description="Guanylate kinase-like" evidence="6">
    <location>
        <begin position="327"/>
        <end position="504"/>
    </location>
</feature>
<evidence type="ECO:0000256" key="3">
    <source>
        <dbReference type="ARBA" id="ARBA00022737"/>
    </source>
</evidence>
<evidence type="ECO:0000256" key="2">
    <source>
        <dbReference type="ARBA" id="ARBA00022614"/>
    </source>
</evidence>
<dbReference type="InterPro" id="IPR008144">
    <property type="entry name" value="Guanylate_kin-like_dom"/>
</dbReference>
<dbReference type="STRING" id="151549.A0A4C1TS40"/>
<accession>A0A4C1TS40</accession>
<comment type="function">
    <text evidence="1">Cilium-specific protein required for cilia structures.</text>
</comment>
<keyword evidence="8" id="KW-1185">Reference proteome</keyword>
<reference evidence="7 8" key="1">
    <citation type="journal article" date="2019" name="Commun. Biol.">
        <title>The bagworm genome reveals a unique fibroin gene that provides high tensile strength.</title>
        <authorList>
            <person name="Kono N."/>
            <person name="Nakamura H."/>
            <person name="Ohtoshi R."/>
            <person name="Tomita M."/>
            <person name="Numata K."/>
            <person name="Arakawa K."/>
        </authorList>
    </citation>
    <scope>NUCLEOTIDE SEQUENCE [LARGE SCALE GENOMIC DNA]</scope>
</reference>
<dbReference type="Proteomes" id="UP000299102">
    <property type="component" value="Unassembled WGS sequence"/>
</dbReference>
<dbReference type="InterPro" id="IPR008145">
    <property type="entry name" value="GK/Ca_channel_bsu"/>
</dbReference>
<dbReference type="InterPro" id="IPR001611">
    <property type="entry name" value="Leu-rich_rpt"/>
</dbReference>
<feature type="region of interest" description="Disordered" evidence="5">
    <location>
        <begin position="236"/>
        <end position="255"/>
    </location>
</feature>
<dbReference type="SUPFAM" id="SSF52540">
    <property type="entry name" value="P-loop containing nucleoside triphosphate hydrolases"/>
    <property type="match status" value="1"/>
</dbReference>